<keyword evidence="3" id="KW-1185">Reference proteome</keyword>
<sequence>MKSFIQEVAEEVLDTPVQLDECVFVLPSKRACTFLRNELLKKNKKTVFGPTLYSIEDFVQELSGVRLVQNTVLLFEFYQAYLEINPEEEKDEFYVFSKWATTALQDFNEIDRYLIPPDGIFSYLSSVKELNHWYLQEHKTTIQKNYIKFWNNLKDYYHSFRERLLQKQIGYQGLIYREAVENLEHYLQSNESKKHIFVGFNALNTAESTIIQEFLHSTDSEVYWDIDAAFLEDPEHDAGLFIRKYRNSWKYFEKHPFKNISGHFGEEKNIEIIGIPKNIGQAKYIGGLLQKLETNGSGLSNTAVVLGNEHLLPPVINSIPPGITSVNITSGFPLNLSPIASFFNILFEVNEARSSKGWYHKPFIDFLSHPSARILFKKGNNDYATFIIQKIQSENIAYIGPQFLEKYIPQELNPIISKCFFYAEETEAGQIIKNCLDLVLELREVYSSDQDKNPLYLEYLYRFYELFNQIDALNTAYSSIAHLKALKSIYKELLLKESVDFQGEPLEGLQLMGVLESRNLDFETVIISSVNEGILPSGKSDGSFIPFDIKHAFGLPTYKEKDAIYTYHFYRLLQRARNIYILYNTEPDVLEGSEKSRFLLQLSMNSHPLHSIKEIIASPVVPVQKRSVVQLTKTATVIEELKRIAEKGFSPTSLTNYIRNPLDFYHQSVLGIKDTAEVEETIAANTLGTVVHNTLEILYKPHEGKLLSTELIEEMESGAEELIAREFRKVYKSGDFSRGKNLIIFNIALKYVEKFLQQEKEDLRKGAEIRILFIESNLKKAIHIPELGFPVYLKGKVDRVDQRNGSVRIIDYKTGKVNQGDVEIVNWEDLTSDYKFSKAFQVLAYTCMFDEAAIKDRIVEAGIISFKNTQSGFLRFSKKDKAGAYAKKDSTIGEEIREQFLAELKKLILEIFDPGIPITEKEIA</sequence>
<dbReference type="InterPro" id="IPR038726">
    <property type="entry name" value="PDDEXK_AddAB-type"/>
</dbReference>
<feature type="domain" description="PD-(D/E)XK endonuclease-like" evidence="1">
    <location>
        <begin position="649"/>
        <end position="921"/>
    </location>
</feature>
<dbReference type="Gene3D" id="3.90.320.10">
    <property type="match status" value="1"/>
</dbReference>
<dbReference type="Proteomes" id="UP000468581">
    <property type="component" value="Unassembled WGS sequence"/>
</dbReference>
<dbReference type="EMBL" id="JAABOO010000003">
    <property type="protein sequence ID" value="NER14303.1"/>
    <property type="molecule type" value="Genomic_DNA"/>
</dbReference>
<accession>A0A6P0UTZ8</accession>
<reference evidence="2 3" key="1">
    <citation type="submission" date="2020-01" db="EMBL/GenBank/DDBJ databases">
        <title>Leptobacterium flavescens.</title>
        <authorList>
            <person name="Wang G."/>
        </authorList>
    </citation>
    <scope>NUCLEOTIDE SEQUENCE [LARGE SCALE GENOMIC DNA]</scope>
    <source>
        <strain evidence="2 3">KCTC 22160</strain>
    </source>
</reference>
<organism evidence="2 3">
    <name type="scientific">Leptobacterium flavescens</name>
    <dbReference type="NCBI Taxonomy" id="472055"/>
    <lineage>
        <taxon>Bacteria</taxon>
        <taxon>Pseudomonadati</taxon>
        <taxon>Bacteroidota</taxon>
        <taxon>Flavobacteriia</taxon>
        <taxon>Flavobacteriales</taxon>
        <taxon>Flavobacteriaceae</taxon>
        <taxon>Leptobacterium</taxon>
    </lineage>
</organism>
<comment type="caution">
    <text evidence="2">The sequence shown here is derived from an EMBL/GenBank/DDBJ whole genome shotgun (WGS) entry which is preliminary data.</text>
</comment>
<evidence type="ECO:0000313" key="2">
    <source>
        <dbReference type="EMBL" id="NER14303.1"/>
    </source>
</evidence>
<evidence type="ECO:0000259" key="1">
    <source>
        <dbReference type="Pfam" id="PF12705"/>
    </source>
</evidence>
<protein>
    <submittedName>
        <fullName evidence="2">PD-(D/E)XK nuclease family protein</fullName>
    </submittedName>
</protein>
<dbReference type="InterPro" id="IPR027417">
    <property type="entry name" value="P-loop_NTPase"/>
</dbReference>
<dbReference type="InterPro" id="IPR011335">
    <property type="entry name" value="Restrct_endonuc-II-like"/>
</dbReference>
<proteinExistence type="predicted"/>
<gene>
    <name evidence="2" type="ORF">GWK08_12695</name>
</gene>
<evidence type="ECO:0000313" key="3">
    <source>
        <dbReference type="Proteomes" id="UP000468581"/>
    </source>
</evidence>
<dbReference type="InterPro" id="IPR011604">
    <property type="entry name" value="PDDEXK-like_dom_sf"/>
</dbReference>
<dbReference type="Pfam" id="PF12705">
    <property type="entry name" value="PDDEXK_1"/>
    <property type="match status" value="1"/>
</dbReference>
<dbReference type="AlphaFoldDB" id="A0A6P0UTZ8"/>
<name>A0A6P0UTZ8_9FLAO</name>
<dbReference type="SUPFAM" id="SSF52980">
    <property type="entry name" value="Restriction endonuclease-like"/>
    <property type="match status" value="1"/>
</dbReference>
<dbReference type="SUPFAM" id="SSF52540">
    <property type="entry name" value="P-loop containing nucleoside triphosphate hydrolases"/>
    <property type="match status" value="1"/>
</dbReference>